<dbReference type="AlphaFoldDB" id="A0A1F5F6L3"/>
<evidence type="ECO:0000313" key="2">
    <source>
        <dbReference type="EMBL" id="OGD75249.1"/>
    </source>
</evidence>
<accession>A0A1F5F6L3</accession>
<gene>
    <name evidence="2" type="ORF">A2228_02450</name>
</gene>
<protein>
    <submittedName>
        <fullName evidence="2">Uncharacterized protein</fullName>
    </submittedName>
</protein>
<sequence length="100" mass="10932">MSKKEGPSLLGSDQQEGYFNRESPPGLFNCEVKGHKHDAEAFIEVWTFEGTEFIPTCISGASGVIKILQDEMKSGHGVRWVNETLVMVASGMINGTLSSR</sequence>
<evidence type="ECO:0000313" key="3">
    <source>
        <dbReference type="Proteomes" id="UP000176191"/>
    </source>
</evidence>
<name>A0A1F5F6L3_9BACT</name>
<comment type="caution">
    <text evidence="2">The sequence shown here is derived from an EMBL/GenBank/DDBJ whole genome shotgun (WGS) entry which is preliminary data.</text>
</comment>
<dbReference type="Proteomes" id="UP000176191">
    <property type="component" value="Unassembled WGS sequence"/>
</dbReference>
<feature type="region of interest" description="Disordered" evidence="1">
    <location>
        <begin position="1"/>
        <end position="23"/>
    </location>
</feature>
<reference evidence="2 3" key="1">
    <citation type="journal article" date="2016" name="Nat. Commun.">
        <title>Thousands of microbial genomes shed light on interconnected biogeochemical processes in an aquifer system.</title>
        <authorList>
            <person name="Anantharaman K."/>
            <person name="Brown C.T."/>
            <person name="Hug L.A."/>
            <person name="Sharon I."/>
            <person name="Castelle C.J."/>
            <person name="Probst A.J."/>
            <person name="Thomas B.C."/>
            <person name="Singh A."/>
            <person name="Wilkins M.J."/>
            <person name="Karaoz U."/>
            <person name="Brodie E.L."/>
            <person name="Williams K.H."/>
            <person name="Hubbard S.S."/>
            <person name="Banfield J.F."/>
        </authorList>
    </citation>
    <scope>NUCLEOTIDE SEQUENCE [LARGE SCALE GENOMIC DNA]</scope>
</reference>
<organism evidence="2 3">
    <name type="scientific">Candidatus Collierbacteria bacterium RIFOXYA2_FULL_46_10</name>
    <dbReference type="NCBI Taxonomy" id="1817726"/>
    <lineage>
        <taxon>Bacteria</taxon>
        <taxon>Candidatus Collieribacteriota</taxon>
    </lineage>
</organism>
<dbReference type="EMBL" id="MFAK01000012">
    <property type="protein sequence ID" value="OGD75249.1"/>
    <property type="molecule type" value="Genomic_DNA"/>
</dbReference>
<proteinExistence type="predicted"/>
<evidence type="ECO:0000256" key="1">
    <source>
        <dbReference type="SAM" id="MobiDB-lite"/>
    </source>
</evidence>